<sequence length="82" mass="8902">QGVEFETGSNHVGDGFDSFRDNVEPLRTTLKCETPNEVVQDGSEEEPSYAAGRLLPHARGLGFKPRRGGFPSGAKKEWGLSP</sequence>
<reference evidence="2" key="1">
    <citation type="journal article" date="2019" name="Sci. Rep.">
        <title>Draft genome of Tanacetum cinerariifolium, the natural source of mosquito coil.</title>
        <authorList>
            <person name="Yamashiro T."/>
            <person name="Shiraishi A."/>
            <person name="Satake H."/>
            <person name="Nakayama K."/>
        </authorList>
    </citation>
    <scope>NUCLEOTIDE SEQUENCE</scope>
</reference>
<gene>
    <name evidence="2" type="ORF">Tci_912070</name>
</gene>
<organism evidence="2">
    <name type="scientific">Tanacetum cinerariifolium</name>
    <name type="common">Dalmatian daisy</name>
    <name type="synonym">Chrysanthemum cinerariifolium</name>
    <dbReference type="NCBI Taxonomy" id="118510"/>
    <lineage>
        <taxon>Eukaryota</taxon>
        <taxon>Viridiplantae</taxon>
        <taxon>Streptophyta</taxon>
        <taxon>Embryophyta</taxon>
        <taxon>Tracheophyta</taxon>
        <taxon>Spermatophyta</taxon>
        <taxon>Magnoliopsida</taxon>
        <taxon>eudicotyledons</taxon>
        <taxon>Gunneridae</taxon>
        <taxon>Pentapetalae</taxon>
        <taxon>asterids</taxon>
        <taxon>campanulids</taxon>
        <taxon>Asterales</taxon>
        <taxon>Asteraceae</taxon>
        <taxon>Asteroideae</taxon>
        <taxon>Anthemideae</taxon>
        <taxon>Anthemidinae</taxon>
        <taxon>Tanacetum</taxon>
    </lineage>
</organism>
<accession>A0A699W5L6</accession>
<evidence type="ECO:0000313" key="2">
    <source>
        <dbReference type="EMBL" id="GFD40101.1"/>
    </source>
</evidence>
<comment type="caution">
    <text evidence="2">The sequence shown here is derived from an EMBL/GenBank/DDBJ whole genome shotgun (WGS) entry which is preliminary data.</text>
</comment>
<evidence type="ECO:0000256" key="1">
    <source>
        <dbReference type="SAM" id="MobiDB-lite"/>
    </source>
</evidence>
<name>A0A699W5L6_TANCI</name>
<protein>
    <submittedName>
        <fullName evidence="2">Uncharacterized protein</fullName>
    </submittedName>
</protein>
<feature type="non-terminal residue" evidence="2">
    <location>
        <position position="82"/>
    </location>
</feature>
<proteinExistence type="predicted"/>
<feature type="region of interest" description="Disordered" evidence="1">
    <location>
        <begin position="1"/>
        <end position="20"/>
    </location>
</feature>
<feature type="region of interest" description="Disordered" evidence="1">
    <location>
        <begin position="60"/>
        <end position="82"/>
    </location>
</feature>
<dbReference type="EMBL" id="BKCJ011527929">
    <property type="protein sequence ID" value="GFD40101.1"/>
    <property type="molecule type" value="Genomic_DNA"/>
</dbReference>
<feature type="non-terminal residue" evidence="2">
    <location>
        <position position="1"/>
    </location>
</feature>
<dbReference type="AlphaFoldDB" id="A0A699W5L6"/>